<evidence type="ECO:0000256" key="6">
    <source>
        <dbReference type="ARBA" id="ARBA00023180"/>
    </source>
</evidence>
<dbReference type="SMART" id="SM00179">
    <property type="entry name" value="EGF_CA"/>
    <property type="match status" value="1"/>
</dbReference>
<dbReference type="InterPro" id="IPR052080">
    <property type="entry name" value="vWF_C/EGF_Fibrillin"/>
</dbReference>
<organism evidence="9 10">
    <name type="scientific">Goodea atripinnis</name>
    <dbReference type="NCBI Taxonomy" id="208336"/>
    <lineage>
        <taxon>Eukaryota</taxon>
        <taxon>Metazoa</taxon>
        <taxon>Chordata</taxon>
        <taxon>Craniata</taxon>
        <taxon>Vertebrata</taxon>
        <taxon>Euteleostomi</taxon>
        <taxon>Actinopterygii</taxon>
        <taxon>Neopterygii</taxon>
        <taxon>Teleostei</taxon>
        <taxon>Neoteleostei</taxon>
        <taxon>Acanthomorphata</taxon>
        <taxon>Ovalentaria</taxon>
        <taxon>Atherinomorphae</taxon>
        <taxon>Cyprinodontiformes</taxon>
        <taxon>Goodeidae</taxon>
        <taxon>Goodea</taxon>
    </lineage>
</organism>
<keyword evidence="10" id="KW-1185">Reference proteome</keyword>
<dbReference type="SUPFAM" id="SSF57196">
    <property type="entry name" value="EGF/Laminin"/>
    <property type="match status" value="2"/>
</dbReference>
<comment type="caution">
    <text evidence="9">The sequence shown here is derived from an EMBL/GenBank/DDBJ whole genome shotgun (WGS) entry which is preliminary data.</text>
</comment>
<dbReference type="InterPro" id="IPR000742">
    <property type="entry name" value="EGF"/>
</dbReference>
<accession>A0ABV0MYY8</accession>
<dbReference type="Gene3D" id="2.10.25.10">
    <property type="entry name" value="Laminin"/>
    <property type="match status" value="2"/>
</dbReference>
<name>A0ABV0MYY8_9TELE</name>
<evidence type="ECO:0000256" key="4">
    <source>
        <dbReference type="ARBA" id="ARBA00022729"/>
    </source>
</evidence>
<keyword evidence="6" id="KW-0325">Glycoprotein</keyword>
<keyword evidence="2" id="KW-0964">Secreted</keyword>
<reference evidence="9 10" key="1">
    <citation type="submission" date="2021-06" db="EMBL/GenBank/DDBJ databases">
        <authorList>
            <person name="Palmer J.M."/>
        </authorList>
    </citation>
    <scope>NUCLEOTIDE SEQUENCE [LARGE SCALE GENOMIC DNA]</scope>
    <source>
        <strain evidence="9 10">GA_2019</strain>
        <tissue evidence="9">Muscle</tissue>
    </source>
</reference>
<sequence>NPCANQNGGCMHECRVDGGNPFCNCKPGYLLGEDGKTCEDIDECKTEETSCAHGCHNTLGSYTCVCNAAYELGSDGKQCYTLDGAVEALSSRGAIDLPLIRPQLTLLPDYNQPLERYDDYEDDEGELRAESSLAERFGDFPLPAIINSLSLTGNLHLVTWPL</sequence>
<dbReference type="PROSITE" id="PS50026">
    <property type="entry name" value="EGF_3"/>
    <property type="match status" value="1"/>
</dbReference>
<dbReference type="PROSITE" id="PS01187">
    <property type="entry name" value="EGF_CA"/>
    <property type="match status" value="1"/>
</dbReference>
<evidence type="ECO:0000259" key="8">
    <source>
        <dbReference type="PROSITE" id="PS50026"/>
    </source>
</evidence>
<evidence type="ECO:0000256" key="3">
    <source>
        <dbReference type="ARBA" id="ARBA00022536"/>
    </source>
</evidence>
<dbReference type="Pfam" id="PF14670">
    <property type="entry name" value="FXa_inhibition"/>
    <property type="match status" value="1"/>
</dbReference>
<dbReference type="PANTHER" id="PTHR47333:SF4">
    <property type="entry name" value="EGF-LIKE DOMAIN-CONTAINING PROTEIN"/>
    <property type="match status" value="1"/>
</dbReference>
<keyword evidence="5" id="KW-1015">Disulfide bond</keyword>
<dbReference type="InterPro" id="IPR001881">
    <property type="entry name" value="EGF-like_Ca-bd_dom"/>
</dbReference>
<evidence type="ECO:0000313" key="9">
    <source>
        <dbReference type="EMBL" id="MEQ2164342.1"/>
    </source>
</evidence>
<dbReference type="Proteomes" id="UP001476798">
    <property type="component" value="Unassembled WGS sequence"/>
</dbReference>
<dbReference type="InterPro" id="IPR018097">
    <property type="entry name" value="EGF_Ca-bd_CS"/>
</dbReference>
<dbReference type="SMART" id="SM00181">
    <property type="entry name" value="EGF"/>
    <property type="match status" value="2"/>
</dbReference>
<evidence type="ECO:0000313" key="10">
    <source>
        <dbReference type="Proteomes" id="UP001476798"/>
    </source>
</evidence>
<dbReference type="Pfam" id="PF07645">
    <property type="entry name" value="EGF_CA"/>
    <property type="match status" value="1"/>
</dbReference>
<dbReference type="InterPro" id="IPR049883">
    <property type="entry name" value="NOTCH1_EGF-like"/>
</dbReference>
<dbReference type="EMBL" id="JAHRIO010020253">
    <property type="protein sequence ID" value="MEQ2164342.1"/>
    <property type="molecule type" value="Genomic_DNA"/>
</dbReference>
<proteinExistence type="predicted"/>
<evidence type="ECO:0000256" key="7">
    <source>
        <dbReference type="PROSITE-ProRule" id="PRU00076"/>
    </source>
</evidence>
<dbReference type="InterPro" id="IPR000152">
    <property type="entry name" value="EGF-type_Asp/Asn_hydroxyl_site"/>
</dbReference>
<gene>
    <name evidence="9" type="ORF">GOODEAATRI_005691</name>
</gene>
<feature type="domain" description="EGF-like" evidence="8">
    <location>
        <begin position="40"/>
        <end position="80"/>
    </location>
</feature>
<comment type="subcellular location">
    <subcellularLocation>
        <location evidence="1">Secreted</location>
    </subcellularLocation>
</comment>
<evidence type="ECO:0000256" key="1">
    <source>
        <dbReference type="ARBA" id="ARBA00004613"/>
    </source>
</evidence>
<keyword evidence="4" id="KW-0732">Signal</keyword>
<protein>
    <recommendedName>
        <fullName evidence="8">EGF-like domain-containing protein</fullName>
    </recommendedName>
</protein>
<evidence type="ECO:0000256" key="2">
    <source>
        <dbReference type="ARBA" id="ARBA00022525"/>
    </source>
</evidence>
<keyword evidence="3 7" id="KW-0245">EGF-like domain</keyword>
<dbReference type="PROSITE" id="PS00010">
    <property type="entry name" value="ASX_HYDROXYL"/>
    <property type="match status" value="1"/>
</dbReference>
<evidence type="ECO:0000256" key="5">
    <source>
        <dbReference type="ARBA" id="ARBA00023157"/>
    </source>
</evidence>
<dbReference type="PANTHER" id="PTHR47333">
    <property type="entry name" value="VON WILLEBRAND FACTOR C AND EGF DOMAIN-CONTAINING PROTEIN"/>
    <property type="match status" value="1"/>
</dbReference>
<feature type="non-terminal residue" evidence="9">
    <location>
        <position position="1"/>
    </location>
</feature>
<comment type="caution">
    <text evidence="7">Lacks conserved residue(s) required for the propagation of feature annotation.</text>
</comment>